<dbReference type="CDD" id="cd02932">
    <property type="entry name" value="OYE_YqiM_FMN"/>
    <property type="match status" value="1"/>
</dbReference>
<protein>
    <recommendedName>
        <fullName evidence="6">NADH:flavin oxidoreductase/NADH oxidase N-terminal domain-containing protein</fullName>
    </recommendedName>
</protein>
<evidence type="ECO:0000256" key="4">
    <source>
        <dbReference type="ARBA" id="ARBA00022857"/>
    </source>
</evidence>
<dbReference type="GO" id="GO:0003959">
    <property type="term" value="F:NADPH dehydrogenase activity"/>
    <property type="evidence" value="ECO:0007669"/>
    <property type="project" value="InterPro"/>
</dbReference>
<dbReference type="PANTHER" id="PTHR43303:SF4">
    <property type="entry name" value="NADPH DEHYDROGENASE C23G7.10C-RELATED"/>
    <property type="match status" value="1"/>
</dbReference>
<evidence type="ECO:0000313" key="7">
    <source>
        <dbReference type="EMBL" id="KAG2183159.1"/>
    </source>
</evidence>
<reference evidence="7" key="1">
    <citation type="submission" date="2020-12" db="EMBL/GenBank/DDBJ databases">
        <title>Metabolic potential, ecology and presence of endohyphal bacteria is reflected in genomic diversity of Mucoromycotina.</title>
        <authorList>
            <person name="Muszewska A."/>
            <person name="Okrasinska A."/>
            <person name="Steczkiewicz K."/>
            <person name="Drgas O."/>
            <person name="Orlowska M."/>
            <person name="Perlinska-Lenart U."/>
            <person name="Aleksandrzak-Piekarczyk T."/>
            <person name="Szatraj K."/>
            <person name="Zielenkiewicz U."/>
            <person name="Pilsyk S."/>
            <person name="Malc E."/>
            <person name="Mieczkowski P."/>
            <person name="Kruszewska J.S."/>
            <person name="Biernat P."/>
            <person name="Pawlowska J."/>
        </authorList>
    </citation>
    <scope>NUCLEOTIDE SEQUENCE</scope>
    <source>
        <strain evidence="7">WA0000067209</strain>
    </source>
</reference>
<feature type="domain" description="NADH:flavin oxidoreductase/NADH oxidase N-terminal" evidence="6">
    <location>
        <begin position="31"/>
        <end position="302"/>
    </location>
</feature>
<gene>
    <name evidence="7" type="ORF">INT43_006154</name>
</gene>
<keyword evidence="5" id="KW-0560">Oxidoreductase</keyword>
<keyword evidence="2" id="KW-0285">Flavoprotein</keyword>
<dbReference type="PANTHER" id="PTHR43303">
    <property type="entry name" value="NADPH DEHYDROGENASE C23G7.10C-RELATED"/>
    <property type="match status" value="1"/>
</dbReference>
<dbReference type="Pfam" id="PF00724">
    <property type="entry name" value="Oxidored_FMN"/>
    <property type="match status" value="2"/>
</dbReference>
<keyword evidence="3" id="KW-0288">FMN</keyword>
<sequence>MSSSKVNSSWDFVQPTQVPVGAPVEPTNSLLFSPLTIKSTTFHNRIVVSPMCMYSSNDGLFDPQFHMAHYGTYALRGPGLMFIEASGVAPEGRISPQDMGIWSTAHRDAFKPIVELSHKTGVKIGIQIAHAGRKASTFAPFRKGTSAHKEGVDDAHGGWEPVGPSSIAWDDTFRVPHEMSEAEIQKAIEAFGQSAKWVDEAGFDVVEIHGAHGYLITEFLSPLSNHRTDKYGGSFENRTRFLLEIVDVVQKNWPADKPLFVRLSCSEWHNKKDEESWDFEQTLKLSAILKEKGVDLIDCSSGGNTSTQSFSGANPEDIKLADAPAPEGFEGKTLGHTKYGTLQEAKKHAEAMMNPMTMFQVPFAKDIKAKVGIKTGAVGFINHPYHMESIIRAGYADLVLMAREFLRDPNLVYNAAQELGVNVQWLGQHERGRL</sequence>
<evidence type="ECO:0000259" key="6">
    <source>
        <dbReference type="Pfam" id="PF00724"/>
    </source>
</evidence>
<dbReference type="Gene3D" id="3.20.20.70">
    <property type="entry name" value="Aldolase class I"/>
    <property type="match status" value="1"/>
</dbReference>
<organism evidence="7 8">
    <name type="scientific">Mortierella isabellina</name>
    <name type="common">Filamentous fungus</name>
    <name type="synonym">Umbelopsis isabellina</name>
    <dbReference type="NCBI Taxonomy" id="91625"/>
    <lineage>
        <taxon>Eukaryota</taxon>
        <taxon>Fungi</taxon>
        <taxon>Fungi incertae sedis</taxon>
        <taxon>Mucoromycota</taxon>
        <taxon>Mucoromycotina</taxon>
        <taxon>Umbelopsidomycetes</taxon>
        <taxon>Umbelopsidales</taxon>
        <taxon>Umbelopsidaceae</taxon>
        <taxon>Umbelopsis</taxon>
    </lineage>
</organism>
<evidence type="ECO:0000313" key="8">
    <source>
        <dbReference type="Proteomes" id="UP000654370"/>
    </source>
</evidence>
<comment type="caution">
    <text evidence="7">The sequence shown here is derived from an EMBL/GenBank/DDBJ whole genome shotgun (WGS) entry which is preliminary data.</text>
</comment>
<proteinExistence type="predicted"/>
<keyword evidence="8" id="KW-1185">Reference proteome</keyword>
<accession>A0A8H7ULF7</accession>
<keyword evidence="4" id="KW-0521">NADP</keyword>
<evidence type="ECO:0000256" key="3">
    <source>
        <dbReference type="ARBA" id="ARBA00022643"/>
    </source>
</evidence>
<dbReference type="InterPro" id="IPR044152">
    <property type="entry name" value="YqjM-like"/>
</dbReference>
<dbReference type="GO" id="GO:0050661">
    <property type="term" value="F:NADP binding"/>
    <property type="evidence" value="ECO:0007669"/>
    <property type="project" value="InterPro"/>
</dbReference>
<name>A0A8H7ULF7_MORIS</name>
<dbReference type="InterPro" id="IPR013785">
    <property type="entry name" value="Aldolase_TIM"/>
</dbReference>
<evidence type="ECO:0000256" key="5">
    <source>
        <dbReference type="ARBA" id="ARBA00023002"/>
    </source>
</evidence>
<comment type="cofactor">
    <cofactor evidence="1">
        <name>FMN</name>
        <dbReference type="ChEBI" id="CHEBI:58210"/>
    </cofactor>
</comment>
<evidence type="ECO:0000256" key="1">
    <source>
        <dbReference type="ARBA" id="ARBA00001917"/>
    </source>
</evidence>
<dbReference type="OrthoDB" id="72788at2759"/>
<dbReference type="SUPFAM" id="SSF51395">
    <property type="entry name" value="FMN-linked oxidoreductases"/>
    <property type="match status" value="1"/>
</dbReference>
<feature type="domain" description="NADH:flavin oxidoreductase/NADH oxidase N-terminal" evidence="6">
    <location>
        <begin position="353"/>
        <end position="419"/>
    </location>
</feature>
<dbReference type="Proteomes" id="UP000654370">
    <property type="component" value="Unassembled WGS sequence"/>
</dbReference>
<evidence type="ECO:0000256" key="2">
    <source>
        <dbReference type="ARBA" id="ARBA00022630"/>
    </source>
</evidence>
<dbReference type="AlphaFoldDB" id="A0A8H7ULF7"/>
<dbReference type="InterPro" id="IPR001155">
    <property type="entry name" value="OxRdtase_FMN_N"/>
</dbReference>
<dbReference type="EMBL" id="JAEPQZ010000003">
    <property type="protein sequence ID" value="KAG2183159.1"/>
    <property type="molecule type" value="Genomic_DNA"/>
</dbReference>
<dbReference type="GO" id="GO:0010181">
    <property type="term" value="F:FMN binding"/>
    <property type="evidence" value="ECO:0007669"/>
    <property type="project" value="InterPro"/>
</dbReference>